<feature type="transmembrane region" description="Helical" evidence="2">
    <location>
        <begin position="168"/>
        <end position="189"/>
    </location>
</feature>
<feature type="transmembrane region" description="Helical" evidence="2">
    <location>
        <begin position="201"/>
        <end position="224"/>
    </location>
</feature>
<dbReference type="Pfam" id="PF01554">
    <property type="entry name" value="MatE"/>
    <property type="match status" value="2"/>
</dbReference>
<feature type="transmembrane region" description="Helical" evidence="2">
    <location>
        <begin position="361"/>
        <end position="382"/>
    </location>
</feature>
<feature type="transmembrane region" description="Helical" evidence="2">
    <location>
        <begin position="326"/>
        <end position="355"/>
    </location>
</feature>
<feature type="transmembrane region" description="Helical" evidence="2">
    <location>
        <begin position="282"/>
        <end position="305"/>
    </location>
</feature>
<evidence type="ECO:0000313" key="3">
    <source>
        <dbReference type="EMBL" id="RVT40180.1"/>
    </source>
</evidence>
<dbReference type="InterPro" id="IPR002528">
    <property type="entry name" value="MATE_fam"/>
</dbReference>
<sequence>MASLAIPLTAMPWRTEARALIALALPMIVGNIAWSGIAATDLLLLGRLGPDAVAAGALGINLYTACLVFGMGLTTAASPLIAAERGRRRHAVREIRRTVRQTLWAAALLCLPCWLLLWHGEGVLVAMGQDRALSADAGQLMRGLQWALLPYLGFLTLRNYISALERPVWGVVVVVLAIPFNLLVGWALIFGHLGMPPLGMFGAGLGASLTALFMLCGLIAVILIDRGFARYRLFGRFWVADWPRFAAVWKIGLPIAIMLGLEVTVFNAAVFLMGLIGRAPLAAHAIAIQIISLGFMVPLGIGQAATVRVGLAYGRGDPAAIGRAGWLAIGIGVGFALLAAAVLILMPGALIAIFIDIASPANAPVVALAQAFLAVAALFQIVDCTQAVCAGVLRGLQDTRVPMVVAAGGYWIIGIGVGALLAFYTGLGGVGLWWGLASGLGFVAAVLTWRWHLRDRLGLTPGLAVPVTKAPAHA</sequence>
<feature type="transmembrane region" description="Helical" evidence="2">
    <location>
        <begin position="430"/>
        <end position="449"/>
    </location>
</feature>
<comment type="caution">
    <text evidence="3">The sequence shown here is derived from an EMBL/GenBank/DDBJ whole genome shotgun (WGS) entry which is preliminary data.</text>
</comment>
<dbReference type="Proteomes" id="UP000282977">
    <property type="component" value="Unassembled WGS sequence"/>
</dbReference>
<dbReference type="InterPro" id="IPR050222">
    <property type="entry name" value="MATE_MdtK"/>
</dbReference>
<dbReference type="AlphaFoldDB" id="A0A437J5G0"/>
<dbReference type="PANTHER" id="PTHR43298:SF2">
    <property type="entry name" value="FMN_FAD EXPORTER YEEO-RELATED"/>
    <property type="match status" value="1"/>
</dbReference>
<dbReference type="GO" id="GO:0042910">
    <property type="term" value="F:xenobiotic transmembrane transporter activity"/>
    <property type="evidence" value="ECO:0007669"/>
    <property type="project" value="InterPro"/>
</dbReference>
<dbReference type="PANTHER" id="PTHR43298">
    <property type="entry name" value="MULTIDRUG RESISTANCE PROTEIN NORM-RELATED"/>
    <property type="match status" value="1"/>
</dbReference>
<dbReference type="GO" id="GO:0005886">
    <property type="term" value="C:plasma membrane"/>
    <property type="evidence" value="ECO:0007669"/>
    <property type="project" value="TreeGrafter"/>
</dbReference>
<dbReference type="GO" id="GO:0015297">
    <property type="term" value="F:antiporter activity"/>
    <property type="evidence" value="ECO:0007669"/>
    <property type="project" value="InterPro"/>
</dbReference>
<feature type="transmembrane region" description="Helical" evidence="2">
    <location>
        <begin position="403"/>
        <end position="424"/>
    </location>
</feature>
<feature type="transmembrane region" description="Helical" evidence="2">
    <location>
        <begin position="245"/>
        <end position="276"/>
    </location>
</feature>
<evidence type="ECO:0000313" key="4">
    <source>
        <dbReference type="Proteomes" id="UP000282977"/>
    </source>
</evidence>
<dbReference type="EMBL" id="RZUL01000004">
    <property type="protein sequence ID" value="RVT40180.1"/>
    <property type="molecule type" value="Genomic_DNA"/>
</dbReference>
<keyword evidence="4" id="KW-1185">Reference proteome</keyword>
<keyword evidence="2" id="KW-0472">Membrane</keyword>
<accession>A0A437J5G0</accession>
<feature type="transmembrane region" description="Helical" evidence="2">
    <location>
        <begin position="60"/>
        <end position="82"/>
    </location>
</feature>
<feature type="transmembrane region" description="Helical" evidence="2">
    <location>
        <begin position="103"/>
        <end position="120"/>
    </location>
</feature>
<evidence type="ECO:0000256" key="2">
    <source>
        <dbReference type="SAM" id="Phobius"/>
    </source>
</evidence>
<dbReference type="NCBIfam" id="TIGR00797">
    <property type="entry name" value="matE"/>
    <property type="match status" value="1"/>
</dbReference>
<dbReference type="CDD" id="cd13131">
    <property type="entry name" value="MATE_NorM_like"/>
    <property type="match status" value="1"/>
</dbReference>
<proteinExistence type="predicted"/>
<gene>
    <name evidence="3" type="ORF">ENE74_12595</name>
</gene>
<keyword evidence="1" id="KW-0813">Transport</keyword>
<dbReference type="RefSeq" id="WP_127691279.1">
    <property type="nucleotide sequence ID" value="NZ_RZUL01000004.1"/>
</dbReference>
<feature type="transmembrane region" description="Helical" evidence="2">
    <location>
        <begin position="20"/>
        <end position="40"/>
    </location>
</feature>
<name>A0A437J5G0_9SPHN</name>
<organism evidence="3 4">
    <name type="scientific">Sphingobium algorifonticola</name>
    <dbReference type="NCBI Taxonomy" id="2008318"/>
    <lineage>
        <taxon>Bacteria</taxon>
        <taxon>Pseudomonadati</taxon>
        <taxon>Pseudomonadota</taxon>
        <taxon>Alphaproteobacteria</taxon>
        <taxon>Sphingomonadales</taxon>
        <taxon>Sphingomonadaceae</taxon>
        <taxon>Sphingobium</taxon>
    </lineage>
</organism>
<evidence type="ECO:0000256" key="1">
    <source>
        <dbReference type="ARBA" id="ARBA00022448"/>
    </source>
</evidence>
<protein>
    <submittedName>
        <fullName evidence="3">MATE family efflux transporter</fullName>
    </submittedName>
</protein>
<reference evidence="3 4" key="1">
    <citation type="submission" date="2019-01" db="EMBL/GenBank/DDBJ databases">
        <authorList>
            <person name="Chen W.-M."/>
        </authorList>
    </citation>
    <scope>NUCLEOTIDE SEQUENCE [LARGE SCALE GENOMIC DNA]</scope>
    <source>
        <strain evidence="3 4">TLA-22</strain>
    </source>
</reference>
<keyword evidence="2" id="KW-1133">Transmembrane helix</keyword>
<keyword evidence="2" id="KW-0812">Transmembrane</keyword>
<dbReference type="OrthoDB" id="9780160at2"/>
<feature type="transmembrane region" description="Helical" evidence="2">
    <location>
        <begin position="140"/>
        <end position="161"/>
    </location>
</feature>